<dbReference type="RefSeq" id="WP_307297314.1">
    <property type="nucleotide sequence ID" value="NZ_JAUSXV010000001.1"/>
</dbReference>
<dbReference type="SUPFAM" id="SSF53335">
    <property type="entry name" value="S-adenosyl-L-methionine-dependent methyltransferases"/>
    <property type="match status" value="1"/>
</dbReference>
<comment type="similarity">
    <text evidence="1">Belongs to the N(4)/N(6)-methyltransferase family.</text>
</comment>
<dbReference type="InterPro" id="IPR023095">
    <property type="entry name" value="Ade_MeTrfase_dom_2"/>
</dbReference>
<dbReference type="Proteomes" id="UP001244427">
    <property type="component" value="Unassembled WGS sequence"/>
</dbReference>
<reference evidence="7 8" key="1">
    <citation type="submission" date="2023-07" db="EMBL/GenBank/DDBJ databases">
        <title>Comparative genomics of wheat-associated soil bacteria to identify genetic determinants of phenazine resistance.</title>
        <authorList>
            <person name="Mouncey N."/>
        </authorList>
    </citation>
    <scope>NUCLEOTIDE SEQUENCE [LARGE SCALE GENOMIC DNA]</scope>
    <source>
        <strain evidence="7 8">W4I9-1</strain>
    </source>
</reference>
<dbReference type="PANTHER" id="PTHR30481:SF2">
    <property type="entry name" value="SITE-SPECIFIC DNA-METHYLTRANSFERASE (ADENINE-SPECIFIC)"/>
    <property type="match status" value="1"/>
</dbReference>
<keyword evidence="8" id="KW-1185">Reference proteome</keyword>
<dbReference type="Gene3D" id="1.10.1020.10">
    <property type="entry name" value="Adenine-specific Methyltransferase, Domain 2"/>
    <property type="match status" value="1"/>
</dbReference>
<evidence type="ECO:0000256" key="1">
    <source>
        <dbReference type="ARBA" id="ARBA00006594"/>
    </source>
</evidence>
<evidence type="ECO:0000313" key="7">
    <source>
        <dbReference type="EMBL" id="MDQ0648538.1"/>
    </source>
</evidence>
<evidence type="ECO:0000256" key="5">
    <source>
        <dbReference type="ARBA" id="ARBA00022691"/>
    </source>
</evidence>
<dbReference type="InterPro" id="IPR012327">
    <property type="entry name" value="MeTrfase_D12"/>
</dbReference>
<keyword evidence="3 7" id="KW-0489">Methyltransferase</keyword>
<organism evidence="7 8">
    <name type="scientific">Microbacterium natoriense</name>
    <dbReference type="NCBI Taxonomy" id="284570"/>
    <lineage>
        <taxon>Bacteria</taxon>
        <taxon>Bacillati</taxon>
        <taxon>Actinomycetota</taxon>
        <taxon>Actinomycetes</taxon>
        <taxon>Micrococcales</taxon>
        <taxon>Microbacteriaceae</taxon>
        <taxon>Microbacterium</taxon>
    </lineage>
</organism>
<protein>
    <recommendedName>
        <fullName evidence="2">site-specific DNA-methyltransferase (adenine-specific)</fullName>
        <ecNumber evidence="2">2.1.1.72</ecNumber>
    </recommendedName>
</protein>
<dbReference type="Gene3D" id="3.40.50.150">
    <property type="entry name" value="Vaccinia Virus protein VP39"/>
    <property type="match status" value="1"/>
</dbReference>
<dbReference type="GO" id="GO:0043565">
    <property type="term" value="F:sequence-specific DNA binding"/>
    <property type="evidence" value="ECO:0007669"/>
    <property type="project" value="TreeGrafter"/>
</dbReference>
<evidence type="ECO:0000256" key="3">
    <source>
        <dbReference type="ARBA" id="ARBA00022603"/>
    </source>
</evidence>
<sequence length="298" mass="33249">MPESLKLRASRRYGTLSPLRYPGGKASLAGFFADLIAGLDLKQATYVEPYAGGVGAGIALLREGLINTLVINDFDPAVYAFWKTATTRTAEFIDLIVSTPLSVEEWQRQRSVYRAARSEDLLKLGFAFFYLNRTNRSGVLTGGVIGGLAQTGNYKMDARFNKTTLIERLEAIGELSNQITVTSRDGRSVIREYGTRTDVFMYIDPPYVQAGSRLYMNSFDGRDHAALADIVNGVDRAHWLMTYDVDPLIERLYAEQFQTRYELYYSAQNYIMSDELLIASPSVAQAITEKVLRAPVSA</sequence>
<evidence type="ECO:0000256" key="6">
    <source>
        <dbReference type="ARBA" id="ARBA00047942"/>
    </source>
</evidence>
<evidence type="ECO:0000313" key="8">
    <source>
        <dbReference type="Proteomes" id="UP001244427"/>
    </source>
</evidence>
<dbReference type="GO" id="GO:0006298">
    <property type="term" value="P:mismatch repair"/>
    <property type="evidence" value="ECO:0007669"/>
    <property type="project" value="TreeGrafter"/>
</dbReference>
<dbReference type="GO" id="GO:0032259">
    <property type="term" value="P:methylation"/>
    <property type="evidence" value="ECO:0007669"/>
    <property type="project" value="UniProtKB-KW"/>
</dbReference>
<evidence type="ECO:0000256" key="4">
    <source>
        <dbReference type="ARBA" id="ARBA00022679"/>
    </source>
</evidence>
<dbReference type="EMBL" id="JAUSXV010000001">
    <property type="protein sequence ID" value="MDQ0648538.1"/>
    <property type="molecule type" value="Genomic_DNA"/>
</dbReference>
<dbReference type="Pfam" id="PF02086">
    <property type="entry name" value="MethyltransfD12"/>
    <property type="match status" value="1"/>
</dbReference>
<accession>A0AAW8EYE6</accession>
<gene>
    <name evidence="7" type="ORF">QFZ53_002734</name>
</gene>
<dbReference type="PANTHER" id="PTHR30481">
    <property type="entry name" value="DNA ADENINE METHYLASE"/>
    <property type="match status" value="1"/>
</dbReference>
<keyword evidence="4 7" id="KW-0808">Transferase</keyword>
<evidence type="ECO:0000256" key="2">
    <source>
        <dbReference type="ARBA" id="ARBA00011900"/>
    </source>
</evidence>
<dbReference type="PIRSF" id="PIRSF000398">
    <property type="entry name" value="M_m6A_EcoRV"/>
    <property type="match status" value="1"/>
</dbReference>
<proteinExistence type="inferred from homology"/>
<comment type="caution">
    <text evidence="7">The sequence shown here is derived from an EMBL/GenBank/DDBJ whole genome shotgun (WGS) entry which is preliminary data.</text>
</comment>
<dbReference type="AlphaFoldDB" id="A0AAW8EYE6"/>
<dbReference type="PRINTS" id="PR00505">
    <property type="entry name" value="D12N6MTFRASE"/>
</dbReference>
<dbReference type="GO" id="GO:1904047">
    <property type="term" value="F:S-adenosyl-L-methionine binding"/>
    <property type="evidence" value="ECO:0007669"/>
    <property type="project" value="TreeGrafter"/>
</dbReference>
<comment type="catalytic activity">
    <reaction evidence="6">
        <text>a 2'-deoxyadenosine in DNA + S-adenosyl-L-methionine = an N(6)-methyl-2'-deoxyadenosine in DNA + S-adenosyl-L-homocysteine + H(+)</text>
        <dbReference type="Rhea" id="RHEA:15197"/>
        <dbReference type="Rhea" id="RHEA-COMP:12418"/>
        <dbReference type="Rhea" id="RHEA-COMP:12419"/>
        <dbReference type="ChEBI" id="CHEBI:15378"/>
        <dbReference type="ChEBI" id="CHEBI:57856"/>
        <dbReference type="ChEBI" id="CHEBI:59789"/>
        <dbReference type="ChEBI" id="CHEBI:90615"/>
        <dbReference type="ChEBI" id="CHEBI:90616"/>
        <dbReference type="EC" id="2.1.1.72"/>
    </reaction>
</comment>
<dbReference type="GO" id="GO:0009307">
    <property type="term" value="P:DNA restriction-modification system"/>
    <property type="evidence" value="ECO:0007669"/>
    <property type="project" value="InterPro"/>
</dbReference>
<name>A0AAW8EYE6_9MICO</name>
<dbReference type="InterPro" id="IPR029063">
    <property type="entry name" value="SAM-dependent_MTases_sf"/>
</dbReference>
<dbReference type="GO" id="GO:0009007">
    <property type="term" value="F:site-specific DNA-methyltransferase (adenine-specific) activity"/>
    <property type="evidence" value="ECO:0007669"/>
    <property type="project" value="UniProtKB-EC"/>
</dbReference>
<dbReference type="InterPro" id="IPR012263">
    <property type="entry name" value="M_m6A_EcoRV"/>
</dbReference>
<dbReference type="EC" id="2.1.1.72" evidence="2"/>
<keyword evidence="5" id="KW-0949">S-adenosyl-L-methionine</keyword>